<accession>A0AAV4H7D4</accession>
<dbReference type="PROSITE" id="PS50158">
    <property type="entry name" value="ZF_CCHC"/>
    <property type="match status" value="1"/>
</dbReference>
<dbReference type="Gene3D" id="4.10.60.10">
    <property type="entry name" value="Zinc finger, CCHC-type"/>
    <property type="match status" value="1"/>
</dbReference>
<dbReference type="EMBL" id="BMAT01008839">
    <property type="protein sequence ID" value="GFR93489.1"/>
    <property type="molecule type" value="Genomic_DNA"/>
</dbReference>
<keyword evidence="2" id="KW-0175">Coiled coil</keyword>
<dbReference type="InterPro" id="IPR036875">
    <property type="entry name" value="Znf_CCHC_sf"/>
</dbReference>
<dbReference type="InterPro" id="IPR001878">
    <property type="entry name" value="Znf_CCHC"/>
</dbReference>
<keyword evidence="1" id="KW-0862">Zinc</keyword>
<evidence type="ECO:0000313" key="5">
    <source>
        <dbReference type="Proteomes" id="UP000762676"/>
    </source>
</evidence>
<organism evidence="4 5">
    <name type="scientific">Elysia marginata</name>
    <dbReference type="NCBI Taxonomy" id="1093978"/>
    <lineage>
        <taxon>Eukaryota</taxon>
        <taxon>Metazoa</taxon>
        <taxon>Spiralia</taxon>
        <taxon>Lophotrochozoa</taxon>
        <taxon>Mollusca</taxon>
        <taxon>Gastropoda</taxon>
        <taxon>Heterobranchia</taxon>
        <taxon>Euthyneura</taxon>
        <taxon>Panpulmonata</taxon>
        <taxon>Sacoglossa</taxon>
        <taxon>Placobranchoidea</taxon>
        <taxon>Plakobranchidae</taxon>
        <taxon>Elysia</taxon>
    </lineage>
</organism>
<sequence>MTTREEIFQQDDLLGYRGDKREENLKQEFKSFAIARKEELEAERAAKKEEAERAAKKEEEELAAKMELEKMRLETEMKMLQAEIQAGIVKEETVGNASRFNDASAKHPKLPHFQDGKDGLDIWLTRFERFAESNSWSRDKWSSSLCALLTGRALDCSGRLSSEQAQDYDKVKLALIKRYDLMEDGYCRKFRSCKPAEGESPDMFIVRIVTYLDRWIELSRTEKSYEKLKDLIVREQFMDACPEDLATSLREKDLPTLERIAKEADLFLQARHRKLCDQPRRVFQNNARPKVEPVRLIEPEKKLNSGQRTGEAKVGVADQRLCFKCKKTGHIARYCTAVDATIKKAGAGVVLKATEVKTAEVKKPTGGSTMKALCIPDAICDVIVGNVDGAGSPDDPDMSMMVGAATTRAHAKRDAVTKPLGVPDMEKHGGVEQLIKLQQEDPRIQELVDADRTSRRGGTVVSFEKARGIVYCGYE</sequence>
<keyword evidence="5" id="KW-1185">Reference proteome</keyword>
<keyword evidence="1" id="KW-0863">Zinc-finger</keyword>
<evidence type="ECO:0000259" key="3">
    <source>
        <dbReference type="PROSITE" id="PS50158"/>
    </source>
</evidence>
<dbReference type="InterPro" id="IPR003309">
    <property type="entry name" value="SCAN_dom"/>
</dbReference>
<name>A0AAV4H7D4_9GAST</name>
<dbReference type="InterPro" id="IPR038269">
    <property type="entry name" value="SCAN_sf"/>
</dbReference>
<dbReference type="GO" id="GO:0008270">
    <property type="term" value="F:zinc ion binding"/>
    <property type="evidence" value="ECO:0007669"/>
    <property type="project" value="UniProtKB-KW"/>
</dbReference>
<gene>
    <name evidence="4" type="ORF">ElyMa_004379800</name>
</gene>
<proteinExistence type="predicted"/>
<reference evidence="4 5" key="1">
    <citation type="journal article" date="2021" name="Elife">
        <title>Chloroplast acquisition without the gene transfer in kleptoplastic sea slugs, Plakobranchus ocellatus.</title>
        <authorList>
            <person name="Maeda T."/>
            <person name="Takahashi S."/>
            <person name="Yoshida T."/>
            <person name="Shimamura S."/>
            <person name="Takaki Y."/>
            <person name="Nagai Y."/>
            <person name="Toyoda A."/>
            <person name="Suzuki Y."/>
            <person name="Arimoto A."/>
            <person name="Ishii H."/>
            <person name="Satoh N."/>
            <person name="Nishiyama T."/>
            <person name="Hasebe M."/>
            <person name="Maruyama T."/>
            <person name="Minagawa J."/>
            <person name="Obokata J."/>
            <person name="Shigenobu S."/>
        </authorList>
    </citation>
    <scope>NUCLEOTIDE SEQUENCE [LARGE SCALE GENOMIC DNA]</scope>
</reference>
<dbReference type="SUPFAM" id="SSF57756">
    <property type="entry name" value="Retrovirus zinc finger-like domains"/>
    <property type="match status" value="1"/>
</dbReference>
<feature type="coiled-coil region" evidence="2">
    <location>
        <begin position="30"/>
        <end position="83"/>
    </location>
</feature>
<dbReference type="AlphaFoldDB" id="A0AAV4H7D4"/>
<dbReference type="Gene3D" id="1.10.4020.10">
    <property type="entry name" value="DNA breaking-rejoining enzymes"/>
    <property type="match status" value="1"/>
</dbReference>
<dbReference type="SUPFAM" id="SSF47353">
    <property type="entry name" value="Retrovirus capsid dimerization domain-like"/>
    <property type="match status" value="1"/>
</dbReference>
<dbReference type="PANTHER" id="PTHR46888">
    <property type="entry name" value="ZINC KNUCKLE DOMAINCONTAINING PROTEIN-RELATED"/>
    <property type="match status" value="1"/>
</dbReference>
<keyword evidence="1" id="KW-0479">Metal-binding</keyword>
<dbReference type="Pfam" id="PF02023">
    <property type="entry name" value="SCAN"/>
    <property type="match status" value="1"/>
</dbReference>
<feature type="domain" description="CCHC-type" evidence="3">
    <location>
        <begin position="322"/>
        <end position="335"/>
    </location>
</feature>
<dbReference type="GO" id="GO:0003676">
    <property type="term" value="F:nucleic acid binding"/>
    <property type="evidence" value="ECO:0007669"/>
    <property type="project" value="InterPro"/>
</dbReference>
<evidence type="ECO:0000256" key="2">
    <source>
        <dbReference type="SAM" id="Coils"/>
    </source>
</evidence>
<evidence type="ECO:0000256" key="1">
    <source>
        <dbReference type="PROSITE-ProRule" id="PRU00047"/>
    </source>
</evidence>
<protein>
    <recommendedName>
        <fullName evidence="3">CCHC-type domain-containing protein</fullName>
    </recommendedName>
</protein>
<dbReference type="Proteomes" id="UP000762676">
    <property type="component" value="Unassembled WGS sequence"/>
</dbReference>
<dbReference type="PANTHER" id="PTHR46888:SF1">
    <property type="entry name" value="RIBONUCLEASE H"/>
    <property type="match status" value="1"/>
</dbReference>
<dbReference type="SMART" id="SM00343">
    <property type="entry name" value="ZnF_C2HC"/>
    <property type="match status" value="1"/>
</dbReference>
<dbReference type="Pfam" id="PF00098">
    <property type="entry name" value="zf-CCHC"/>
    <property type="match status" value="1"/>
</dbReference>
<evidence type="ECO:0000313" key="4">
    <source>
        <dbReference type="EMBL" id="GFR93489.1"/>
    </source>
</evidence>
<comment type="caution">
    <text evidence="4">The sequence shown here is derived from an EMBL/GenBank/DDBJ whole genome shotgun (WGS) entry which is preliminary data.</text>
</comment>